<evidence type="ECO:0000313" key="2">
    <source>
        <dbReference type="Proteomes" id="UP000829447"/>
    </source>
</evidence>
<protein>
    <submittedName>
        <fullName evidence="1">Uncharacterized protein</fullName>
    </submittedName>
</protein>
<comment type="caution">
    <text evidence="1">The sequence shown here is derived from an EMBL/GenBank/DDBJ whole genome shotgun (WGS) entry which is preliminary data.</text>
</comment>
<reference evidence="1 2" key="1">
    <citation type="journal article" date="2022" name="bioRxiv">
        <title>An ancient truncated duplication of the anti-Mullerian hormone receptor type 2 gene is a potential conserved master sex determinant in the Pangasiidae catfish family.</title>
        <authorList>
            <person name="Wen M."/>
            <person name="Pan Q."/>
            <person name="Jouanno E."/>
            <person name="Montfort J."/>
            <person name="Zahm M."/>
            <person name="Cabau C."/>
            <person name="Klopp C."/>
            <person name="Iampietro C."/>
            <person name="Roques C."/>
            <person name="Bouchez O."/>
            <person name="Castinel A."/>
            <person name="Donnadieu C."/>
            <person name="Parrinello H."/>
            <person name="Poncet C."/>
            <person name="Belmonte E."/>
            <person name="Gautier V."/>
            <person name="Avarre J.-C."/>
            <person name="Dugue R."/>
            <person name="Gustiano R."/>
            <person name="Ha T.T.T."/>
            <person name="Campet M."/>
            <person name="Sriphairoj K."/>
            <person name="Ribolli J."/>
            <person name="de Almeida F.L."/>
            <person name="Desvignes T."/>
            <person name="Postlethwait J.H."/>
            <person name="Bucao C.F."/>
            <person name="Robinson-Rechavi M."/>
            <person name="Bobe J."/>
            <person name="Herpin A."/>
            <person name="Guiguen Y."/>
        </authorList>
    </citation>
    <scope>NUCLEOTIDE SEQUENCE [LARGE SCALE GENOMIC DNA]</scope>
    <source>
        <strain evidence="1">YG-Dec2019</strain>
    </source>
</reference>
<keyword evidence="2" id="KW-1185">Reference proteome</keyword>
<name>A0ACC5X4C4_PANGG</name>
<sequence length="591" mass="67862">MATGRGQFLLSLRQGLERTQPGRHGGNSGGSRQNKPARDGRSRRCRDESCKPPPPPPQAVCCPTQSWSFPASFCRENYFKRLPPEIILKIFSYLDAASLFCVGFVNRQFRELANDNVIWYELYSCEMGRRKWRPRLCETPDSASADVQDVPAAVWKKLLFSEMGCHKDAVWKKELRHVNLNTGMPEQTEQVLRSLRVVWEITLTHKGGKQSVYEQSQAFFSDSSVTVCWSGGVWPQIHHVFSVQLHGVLGSPTTTPAKPQWRSLISKTVLSRNEKWRYIGTDRLVKLMQFDEVFTVGVWRGTWIIAFIMATLHFHRLVERSVLGSLFCPYRPEELSPLHTDVPPGLSVHGYTVLVLLHNSVRRIMHCRYSPVLCTRDELHSEFVQLRPVNTSMSQKHTPISAKISFPWRAGELQGDIKNCCVMTVSVLDEAQRPVWCISSSAALILNHSHVVCESYDGEQFALRYDDSDGKLRMTLVWMQDLQLYFLISLHIWIRVEKNCCVMTVSVLDEAQRPVWCISSSAALILNHSHVVCESYDGEQFALRYDDSDGKLRMTLVWMQDLQLYFLISLHIWIRVEKVNARFHKAVQDKF</sequence>
<gene>
    <name evidence="1" type="ORF">PGIGA_G00059480</name>
</gene>
<proteinExistence type="predicted"/>
<evidence type="ECO:0000313" key="1">
    <source>
        <dbReference type="EMBL" id="MCI4386198.1"/>
    </source>
</evidence>
<organism evidence="1 2">
    <name type="scientific">Pangasianodon gigas</name>
    <name type="common">Mekong giant catfish</name>
    <name type="synonym">Pangasius gigas</name>
    <dbReference type="NCBI Taxonomy" id="30993"/>
    <lineage>
        <taxon>Eukaryota</taxon>
        <taxon>Metazoa</taxon>
        <taxon>Chordata</taxon>
        <taxon>Craniata</taxon>
        <taxon>Vertebrata</taxon>
        <taxon>Euteleostomi</taxon>
        <taxon>Actinopterygii</taxon>
        <taxon>Neopterygii</taxon>
        <taxon>Teleostei</taxon>
        <taxon>Ostariophysi</taxon>
        <taxon>Siluriformes</taxon>
        <taxon>Pangasiidae</taxon>
        <taxon>Pangasianodon</taxon>
    </lineage>
</organism>
<dbReference type="EMBL" id="CM040467">
    <property type="protein sequence ID" value="MCI4386198.1"/>
    <property type="molecule type" value="Genomic_DNA"/>
</dbReference>
<dbReference type="Proteomes" id="UP000829447">
    <property type="component" value="Linkage Group LG14"/>
</dbReference>
<accession>A0ACC5X4C4</accession>